<protein>
    <submittedName>
        <fullName evidence="1">Uncharacterized protein</fullName>
    </submittedName>
</protein>
<evidence type="ECO:0000313" key="1">
    <source>
        <dbReference type="EMBL" id="GBM45241.1"/>
    </source>
</evidence>
<gene>
    <name evidence="1" type="ORF">AVEN_206996_1</name>
</gene>
<name>A0A4Y2FVR0_ARAVE</name>
<keyword evidence="2" id="KW-1185">Reference proteome</keyword>
<accession>A0A4Y2FVR0</accession>
<dbReference type="Proteomes" id="UP000499080">
    <property type="component" value="Unassembled WGS sequence"/>
</dbReference>
<dbReference type="EMBL" id="BGPR01097355">
    <property type="protein sequence ID" value="GBM45241.1"/>
    <property type="molecule type" value="Genomic_DNA"/>
</dbReference>
<proteinExistence type="predicted"/>
<reference evidence="1 2" key="1">
    <citation type="journal article" date="2019" name="Sci. Rep.">
        <title>Orb-weaving spider Araneus ventricosus genome elucidates the spidroin gene catalogue.</title>
        <authorList>
            <person name="Kono N."/>
            <person name="Nakamura H."/>
            <person name="Ohtoshi R."/>
            <person name="Moran D.A.P."/>
            <person name="Shinohara A."/>
            <person name="Yoshida Y."/>
            <person name="Fujiwara M."/>
            <person name="Mori M."/>
            <person name="Tomita M."/>
            <person name="Arakawa K."/>
        </authorList>
    </citation>
    <scope>NUCLEOTIDE SEQUENCE [LARGE SCALE GENOMIC DNA]</scope>
</reference>
<sequence>MHQWNEPGKKKIVICDCLKGDSWLPSFRKDFINYKVPEQETCAGSLWAAFLLRPENQASGGLHGYFSVMRNIFQGVSHVGGEHICLL</sequence>
<organism evidence="1 2">
    <name type="scientific">Araneus ventricosus</name>
    <name type="common">Orbweaver spider</name>
    <name type="synonym">Epeira ventricosa</name>
    <dbReference type="NCBI Taxonomy" id="182803"/>
    <lineage>
        <taxon>Eukaryota</taxon>
        <taxon>Metazoa</taxon>
        <taxon>Ecdysozoa</taxon>
        <taxon>Arthropoda</taxon>
        <taxon>Chelicerata</taxon>
        <taxon>Arachnida</taxon>
        <taxon>Araneae</taxon>
        <taxon>Araneomorphae</taxon>
        <taxon>Entelegynae</taxon>
        <taxon>Araneoidea</taxon>
        <taxon>Araneidae</taxon>
        <taxon>Araneus</taxon>
    </lineage>
</organism>
<dbReference type="AlphaFoldDB" id="A0A4Y2FVR0"/>
<evidence type="ECO:0000313" key="2">
    <source>
        <dbReference type="Proteomes" id="UP000499080"/>
    </source>
</evidence>
<comment type="caution">
    <text evidence="1">The sequence shown here is derived from an EMBL/GenBank/DDBJ whole genome shotgun (WGS) entry which is preliminary data.</text>
</comment>